<protein>
    <recommendedName>
        <fullName evidence="3">N-acetyltransferase domain-containing protein</fullName>
    </recommendedName>
</protein>
<gene>
    <name evidence="1" type="ORF">CWM47_33600</name>
</gene>
<name>A0A2K8Z8Z2_9BACT</name>
<evidence type="ECO:0000313" key="1">
    <source>
        <dbReference type="EMBL" id="AUD06346.1"/>
    </source>
</evidence>
<keyword evidence="2" id="KW-1185">Reference proteome</keyword>
<dbReference type="InterPro" id="IPR016181">
    <property type="entry name" value="Acyl_CoA_acyltransferase"/>
</dbReference>
<dbReference type="RefSeq" id="WP_100992891.1">
    <property type="nucleotide sequence ID" value="NZ_CP025096.1"/>
</dbReference>
<organism evidence="1 2">
    <name type="scientific">Spirosoma pollinicola</name>
    <dbReference type="NCBI Taxonomy" id="2057025"/>
    <lineage>
        <taxon>Bacteria</taxon>
        <taxon>Pseudomonadati</taxon>
        <taxon>Bacteroidota</taxon>
        <taxon>Cytophagia</taxon>
        <taxon>Cytophagales</taxon>
        <taxon>Cytophagaceae</taxon>
        <taxon>Spirosoma</taxon>
    </lineage>
</organism>
<dbReference type="AlphaFoldDB" id="A0A2K8Z8Z2"/>
<evidence type="ECO:0008006" key="3">
    <source>
        <dbReference type="Google" id="ProtNLM"/>
    </source>
</evidence>
<proteinExistence type="predicted"/>
<dbReference type="Gene3D" id="3.40.630.30">
    <property type="match status" value="1"/>
</dbReference>
<dbReference type="OrthoDB" id="823796at2"/>
<dbReference type="SUPFAM" id="SSF55729">
    <property type="entry name" value="Acyl-CoA N-acyltransferases (Nat)"/>
    <property type="match status" value="1"/>
</dbReference>
<sequence>MELFVRYDLERLTKYASLAHNSARIRTNITTTHASLHFADVNYFNYTICLAASQIQQVVEETKAFYQHTPHRLLIEDAAESTHLHSFLNKEGYLCKGRQILLQAPNQINELAESEAATELEPVSPTTLYSFTQDYLASFESDRTDAAPVSINFSQLLSSSTIQLYRVMAHRQAVGIAALYQENEHFLLAGGAILPSYRNHGYHTSTLISRLRYCFQNRPKSISAWAYENSTSYQNMRRLGLTPLKGYWIYEHRV</sequence>
<accession>A0A2K8Z8Z2</accession>
<dbReference type="Proteomes" id="UP000232883">
    <property type="component" value="Chromosome"/>
</dbReference>
<evidence type="ECO:0000313" key="2">
    <source>
        <dbReference type="Proteomes" id="UP000232883"/>
    </source>
</evidence>
<reference evidence="1 2" key="1">
    <citation type="submission" date="2017-11" db="EMBL/GenBank/DDBJ databases">
        <title>Taxonomic description and genome sequences of Spirosoma HA7 sp. nov., isolated from pollen microhabitat of Corylus avellana.</title>
        <authorList>
            <person name="Ambika Manirajan B."/>
            <person name="Suarez C."/>
            <person name="Ratering S."/>
            <person name="Geissler-Plaum R."/>
            <person name="Cardinale M."/>
            <person name="Sylvia S."/>
        </authorList>
    </citation>
    <scope>NUCLEOTIDE SEQUENCE [LARGE SCALE GENOMIC DNA]</scope>
    <source>
        <strain evidence="1 2">HA7</strain>
    </source>
</reference>
<dbReference type="KEGG" id="spir:CWM47_33600"/>
<dbReference type="EMBL" id="CP025096">
    <property type="protein sequence ID" value="AUD06346.1"/>
    <property type="molecule type" value="Genomic_DNA"/>
</dbReference>